<accession>A0A8S1F8R6</accession>
<dbReference type="Proteomes" id="UP000494206">
    <property type="component" value="Unassembled WGS sequence"/>
</dbReference>
<feature type="region of interest" description="Disordered" evidence="3">
    <location>
        <begin position="164"/>
        <end position="195"/>
    </location>
</feature>
<reference evidence="4 5" key="1">
    <citation type="submission" date="2020-04" db="EMBL/GenBank/DDBJ databases">
        <authorList>
            <person name="Laetsch R D."/>
            <person name="Stevens L."/>
            <person name="Kumar S."/>
            <person name="Blaxter L. M."/>
        </authorList>
    </citation>
    <scope>NUCLEOTIDE SEQUENCE [LARGE SCALE GENOMIC DNA]</scope>
</reference>
<dbReference type="GO" id="GO:0005634">
    <property type="term" value="C:nucleus"/>
    <property type="evidence" value="ECO:0007669"/>
    <property type="project" value="UniProtKB-SubCell"/>
</dbReference>
<comment type="caution">
    <text evidence="4">The sequence shown here is derived from an EMBL/GenBank/DDBJ whole genome shotgun (WGS) entry which is preliminary data.</text>
</comment>
<feature type="region of interest" description="Disordered" evidence="3">
    <location>
        <begin position="1"/>
        <end position="25"/>
    </location>
</feature>
<evidence type="ECO:0000313" key="5">
    <source>
        <dbReference type="Proteomes" id="UP000494206"/>
    </source>
</evidence>
<name>A0A8S1F8R6_9PELO</name>
<keyword evidence="5" id="KW-1185">Reference proteome</keyword>
<dbReference type="InterPro" id="IPR040308">
    <property type="entry name" value="HAPR1"/>
</dbReference>
<feature type="compositionally biased region" description="Polar residues" evidence="3">
    <location>
        <begin position="1"/>
        <end position="13"/>
    </location>
</feature>
<dbReference type="InterPro" id="IPR029196">
    <property type="entry name" value="HAPSTR1-like"/>
</dbReference>
<organism evidence="4 5">
    <name type="scientific">Caenorhabditis bovis</name>
    <dbReference type="NCBI Taxonomy" id="2654633"/>
    <lineage>
        <taxon>Eukaryota</taxon>
        <taxon>Metazoa</taxon>
        <taxon>Ecdysozoa</taxon>
        <taxon>Nematoda</taxon>
        <taxon>Chromadorea</taxon>
        <taxon>Rhabditida</taxon>
        <taxon>Rhabditina</taxon>
        <taxon>Rhabditomorpha</taxon>
        <taxon>Rhabditoidea</taxon>
        <taxon>Rhabditidae</taxon>
        <taxon>Peloderinae</taxon>
        <taxon>Caenorhabditis</taxon>
    </lineage>
</organism>
<dbReference type="EMBL" id="CADEPM010000007">
    <property type="protein sequence ID" value="CAB3408297.1"/>
    <property type="molecule type" value="Genomic_DNA"/>
</dbReference>
<evidence type="ECO:0000313" key="4">
    <source>
        <dbReference type="EMBL" id="CAB3408297.1"/>
    </source>
</evidence>
<evidence type="ECO:0000256" key="1">
    <source>
        <dbReference type="ARBA" id="ARBA00004123"/>
    </source>
</evidence>
<dbReference type="PANTHER" id="PTHR31624:SF4">
    <property type="entry name" value="CHROMOSOME 16 OPEN READING FRAME 72"/>
    <property type="match status" value="1"/>
</dbReference>
<comment type="subcellular location">
    <subcellularLocation>
        <location evidence="1">Nucleus</location>
    </subcellularLocation>
</comment>
<dbReference type="OrthoDB" id="5823474at2759"/>
<dbReference type="Pfam" id="PF15251">
    <property type="entry name" value="TAPR1-like"/>
    <property type="match status" value="1"/>
</dbReference>
<proteinExistence type="predicted"/>
<protein>
    <submittedName>
        <fullName evidence="4">Uncharacterized protein</fullName>
    </submittedName>
</protein>
<evidence type="ECO:0000256" key="2">
    <source>
        <dbReference type="ARBA" id="ARBA00023242"/>
    </source>
</evidence>
<dbReference type="PANTHER" id="PTHR31624">
    <property type="entry name" value="UPF0472 PROTEIN C16ORF72"/>
    <property type="match status" value="1"/>
</dbReference>
<evidence type="ECO:0000256" key="3">
    <source>
        <dbReference type="SAM" id="MobiDB-lite"/>
    </source>
</evidence>
<dbReference type="AlphaFoldDB" id="A0A8S1F8R6"/>
<gene>
    <name evidence="4" type="ORF">CBOVIS_LOCUS10092</name>
</gene>
<sequence>MSDFHSNFPNNGGRQRDRLDDNSGGEKNWNDFESCAQFVARLYSEPSWKNFQGAAEGTTQLYKTSVDNYRRGFDKGFHSGRTHLAKEIIGAFQCSSAFNLNTVLEILYRNMRLPNEEGTGHDEPFTFSHDTDATMQLFQRALTDPPNVTNGGEQQRNAPKLDAFLESQVQRHRKRQRSPGNGGSPGGHNKRQRRL</sequence>
<keyword evidence="2" id="KW-0539">Nucleus</keyword>